<gene>
    <name evidence="1" type="ORF">B0T25DRAFT_550574</name>
</gene>
<dbReference type="AlphaFoldDB" id="A0AAJ0HA83"/>
<accession>A0AAJ0HA83</accession>
<dbReference type="EMBL" id="JAUIQD010000006">
    <property type="protein sequence ID" value="KAK3345891.1"/>
    <property type="molecule type" value="Genomic_DNA"/>
</dbReference>
<evidence type="ECO:0000313" key="1">
    <source>
        <dbReference type="EMBL" id="KAK3345891.1"/>
    </source>
</evidence>
<sequence length="186" mass="20701">MGKGNFKGNRGEDSERYTWDGIAGTAHYDIARLCLDYLSRPGVGGIIDSMCRVSETFGAQIFADHGNLCSYALQAWPHHFRQASSADQRRLAAQFNFISSPLGRDWARGYWALPNPITRSKVTLDSLFPIFAGLGLCGSEGVKARDYQGCGRVDGTWYYAAFCLCPAQVTTNTDWPELRPRCELLF</sequence>
<reference evidence="1" key="2">
    <citation type="submission" date="2023-06" db="EMBL/GenBank/DDBJ databases">
        <authorList>
            <consortium name="Lawrence Berkeley National Laboratory"/>
            <person name="Haridas S."/>
            <person name="Hensen N."/>
            <person name="Bonometti L."/>
            <person name="Westerberg I."/>
            <person name="Brannstrom I.O."/>
            <person name="Guillou S."/>
            <person name="Cros-Aarteil S."/>
            <person name="Calhoun S."/>
            <person name="Kuo A."/>
            <person name="Mondo S."/>
            <person name="Pangilinan J."/>
            <person name="Riley R."/>
            <person name="Labutti K."/>
            <person name="Andreopoulos B."/>
            <person name="Lipzen A."/>
            <person name="Chen C."/>
            <person name="Yanf M."/>
            <person name="Daum C."/>
            <person name="Ng V."/>
            <person name="Clum A."/>
            <person name="Steindorff A."/>
            <person name="Ohm R."/>
            <person name="Martin F."/>
            <person name="Silar P."/>
            <person name="Natvig D."/>
            <person name="Lalanne C."/>
            <person name="Gautier V."/>
            <person name="Ament-Velasquez S.L."/>
            <person name="Kruys A."/>
            <person name="Hutchinson M.I."/>
            <person name="Powell A.J."/>
            <person name="Barry K."/>
            <person name="Miller A.N."/>
            <person name="Grigoriev I.V."/>
            <person name="Debuchy R."/>
            <person name="Gladieux P."/>
            <person name="Thoren M.H."/>
            <person name="Johannesson H."/>
        </authorList>
    </citation>
    <scope>NUCLEOTIDE SEQUENCE</scope>
    <source>
        <strain evidence="1">CBS 955.72</strain>
    </source>
</reference>
<dbReference type="Proteomes" id="UP001275084">
    <property type="component" value="Unassembled WGS sequence"/>
</dbReference>
<proteinExistence type="predicted"/>
<reference evidence="1" key="1">
    <citation type="journal article" date="2023" name="Mol. Phylogenet. Evol.">
        <title>Genome-scale phylogeny and comparative genomics of the fungal order Sordariales.</title>
        <authorList>
            <person name="Hensen N."/>
            <person name="Bonometti L."/>
            <person name="Westerberg I."/>
            <person name="Brannstrom I.O."/>
            <person name="Guillou S."/>
            <person name="Cros-Aarteil S."/>
            <person name="Calhoun S."/>
            <person name="Haridas S."/>
            <person name="Kuo A."/>
            <person name="Mondo S."/>
            <person name="Pangilinan J."/>
            <person name="Riley R."/>
            <person name="LaButti K."/>
            <person name="Andreopoulos B."/>
            <person name="Lipzen A."/>
            <person name="Chen C."/>
            <person name="Yan M."/>
            <person name="Daum C."/>
            <person name="Ng V."/>
            <person name="Clum A."/>
            <person name="Steindorff A."/>
            <person name="Ohm R.A."/>
            <person name="Martin F."/>
            <person name="Silar P."/>
            <person name="Natvig D.O."/>
            <person name="Lalanne C."/>
            <person name="Gautier V."/>
            <person name="Ament-Velasquez S.L."/>
            <person name="Kruys A."/>
            <person name="Hutchinson M.I."/>
            <person name="Powell A.J."/>
            <person name="Barry K."/>
            <person name="Miller A.N."/>
            <person name="Grigoriev I.V."/>
            <person name="Debuchy R."/>
            <person name="Gladieux P."/>
            <person name="Hiltunen Thoren M."/>
            <person name="Johannesson H."/>
        </authorList>
    </citation>
    <scope>NUCLEOTIDE SEQUENCE</scope>
    <source>
        <strain evidence="1">CBS 955.72</strain>
    </source>
</reference>
<keyword evidence="2" id="KW-1185">Reference proteome</keyword>
<comment type="caution">
    <text evidence="1">The sequence shown here is derived from an EMBL/GenBank/DDBJ whole genome shotgun (WGS) entry which is preliminary data.</text>
</comment>
<evidence type="ECO:0000313" key="2">
    <source>
        <dbReference type="Proteomes" id="UP001275084"/>
    </source>
</evidence>
<organism evidence="1 2">
    <name type="scientific">Lasiosphaeria hispida</name>
    <dbReference type="NCBI Taxonomy" id="260671"/>
    <lineage>
        <taxon>Eukaryota</taxon>
        <taxon>Fungi</taxon>
        <taxon>Dikarya</taxon>
        <taxon>Ascomycota</taxon>
        <taxon>Pezizomycotina</taxon>
        <taxon>Sordariomycetes</taxon>
        <taxon>Sordariomycetidae</taxon>
        <taxon>Sordariales</taxon>
        <taxon>Lasiosphaeriaceae</taxon>
        <taxon>Lasiosphaeria</taxon>
    </lineage>
</organism>
<protein>
    <submittedName>
        <fullName evidence="1">Uncharacterized protein</fullName>
    </submittedName>
</protein>
<name>A0AAJ0HA83_9PEZI</name>